<dbReference type="Proteomes" id="UP000019678">
    <property type="component" value="Unassembled WGS sequence"/>
</dbReference>
<evidence type="ECO:0000313" key="2">
    <source>
        <dbReference type="Proteomes" id="UP000019678"/>
    </source>
</evidence>
<comment type="caution">
    <text evidence="1">The sequence shown here is derived from an EMBL/GenBank/DDBJ whole genome shotgun (WGS) entry which is preliminary data.</text>
</comment>
<sequence>MRGPRTPFVPALGQSDFRAYATELLAAGASPVHELVAVFDGKRAWVRQVDEALAAP</sequence>
<evidence type="ECO:0000313" key="1">
    <source>
        <dbReference type="EMBL" id="EYF02657.1"/>
    </source>
</evidence>
<organism evidence="1 2">
    <name type="scientific">Chondromyces apiculatus DSM 436</name>
    <dbReference type="NCBI Taxonomy" id="1192034"/>
    <lineage>
        <taxon>Bacteria</taxon>
        <taxon>Pseudomonadati</taxon>
        <taxon>Myxococcota</taxon>
        <taxon>Polyangia</taxon>
        <taxon>Polyangiales</taxon>
        <taxon>Polyangiaceae</taxon>
        <taxon>Chondromyces</taxon>
    </lineage>
</organism>
<gene>
    <name evidence="1" type="ORF">CAP_6687</name>
</gene>
<protein>
    <submittedName>
        <fullName evidence="1">Uncharacterized protein</fullName>
    </submittedName>
</protein>
<reference evidence="1 2" key="1">
    <citation type="submission" date="2013-05" db="EMBL/GenBank/DDBJ databases">
        <title>Genome assembly of Chondromyces apiculatus DSM 436.</title>
        <authorList>
            <person name="Sharma G."/>
            <person name="Khatri I."/>
            <person name="Kaur C."/>
            <person name="Mayilraj S."/>
            <person name="Subramanian S."/>
        </authorList>
    </citation>
    <scope>NUCLEOTIDE SEQUENCE [LARGE SCALE GENOMIC DNA]</scope>
    <source>
        <strain evidence="1 2">DSM 436</strain>
    </source>
</reference>
<dbReference type="EMBL" id="ASRX01000057">
    <property type="protein sequence ID" value="EYF02657.1"/>
    <property type="molecule type" value="Genomic_DNA"/>
</dbReference>
<dbReference type="STRING" id="1192034.CAP_6687"/>
<dbReference type="RefSeq" id="WP_156041285.1">
    <property type="nucleotide sequence ID" value="NZ_ASRX01000057.1"/>
</dbReference>
<proteinExistence type="predicted"/>
<dbReference type="AlphaFoldDB" id="A0A017T0Z9"/>
<keyword evidence="2" id="KW-1185">Reference proteome</keyword>
<accession>A0A017T0Z9</accession>
<name>A0A017T0Z9_9BACT</name>